<name>A0ABU1YD79_9FLAO</name>
<feature type="region of interest" description="Disordered" evidence="1">
    <location>
        <begin position="27"/>
        <end position="62"/>
    </location>
</feature>
<reference evidence="2 3" key="1">
    <citation type="submission" date="2023-07" db="EMBL/GenBank/DDBJ databases">
        <title>Sorghum-associated microbial communities from plants grown in Nebraska, USA.</title>
        <authorList>
            <person name="Schachtman D."/>
        </authorList>
    </citation>
    <scope>NUCLEOTIDE SEQUENCE [LARGE SCALE GENOMIC DNA]</scope>
    <source>
        <strain evidence="2 3">4129</strain>
    </source>
</reference>
<dbReference type="EMBL" id="JAVDWQ010000013">
    <property type="protein sequence ID" value="MDR7211570.1"/>
    <property type="molecule type" value="Genomic_DNA"/>
</dbReference>
<keyword evidence="3" id="KW-1185">Reference proteome</keyword>
<feature type="compositionally biased region" description="Basic and acidic residues" evidence="1">
    <location>
        <begin position="42"/>
        <end position="62"/>
    </location>
</feature>
<protein>
    <submittedName>
        <fullName evidence="2">Uncharacterized protein</fullName>
    </submittedName>
</protein>
<dbReference type="RefSeq" id="WP_310282921.1">
    <property type="nucleotide sequence ID" value="NZ_JAVDWQ010000013.1"/>
</dbReference>
<comment type="caution">
    <text evidence="2">The sequence shown here is derived from an EMBL/GenBank/DDBJ whole genome shotgun (WGS) entry which is preliminary data.</text>
</comment>
<evidence type="ECO:0000313" key="2">
    <source>
        <dbReference type="EMBL" id="MDR7211570.1"/>
    </source>
</evidence>
<organism evidence="2 3">
    <name type="scientific">Flavobacterium piscis</name>
    <dbReference type="NCBI Taxonomy" id="1114874"/>
    <lineage>
        <taxon>Bacteria</taxon>
        <taxon>Pseudomonadati</taxon>
        <taxon>Bacteroidota</taxon>
        <taxon>Flavobacteriia</taxon>
        <taxon>Flavobacteriales</taxon>
        <taxon>Flavobacteriaceae</taxon>
        <taxon>Flavobacterium</taxon>
    </lineage>
</organism>
<accession>A0ABU1YD79</accession>
<evidence type="ECO:0000313" key="3">
    <source>
        <dbReference type="Proteomes" id="UP001269081"/>
    </source>
</evidence>
<evidence type="ECO:0000256" key="1">
    <source>
        <dbReference type="SAM" id="MobiDB-lite"/>
    </source>
</evidence>
<dbReference type="Proteomes" id="UP001269081">
    <property type="component" value="Unassembled WGS sequence"/>
</dbReference>
<proteinExistence type="predicted"/>
<sequence length="62" mass="7347">MVEKNYDPDNENCPEKETVENLYKSKLNSENTQTVEEFIDDNPNRIPKDKTKDKTKDLEDKK</sequence>
<gene>
    <name evidence="2" type="ORF">J2W48_003525</name>
</gene>